<dbReference type="EMBL" id="JAASQJ010000002">
    <property type="protein sequence ID" value="NIJ52794.1"/>
    <property type="molecule type" value="Genomic_DNA"/>
</dbReference>
<gene>
    <name evidence="1" type="ORF">FHS68_001964</name>
</gene>
<keyword evidence="2" id="KW-1185">Reference proteome</keyword>
<organism evidence="1 2">
    <name type="scientific">Dyadobacter arcticus</name>
    <dbReference type="NCBI Taxonomy" id="1078754"/>
    <lineage>
        <taxon>Bacteria</taxon>
        <taxon>Pseudomonadati</taxon>
        <taxon>Bacteroidota</taxon>
        <taxon>Cytophagia</taxon>
        <taxon>Cytophagales</taxon>
        <taxon>Spirosomataceae</taxon>
        <taxon>Dyadobacter</taxon>
    </lineage>
</organism>
<dbReference type="Proteomes" id="UP001179181">
    <property type="component" value="Unassembled WGS sequence"/>
</dbReference>
<evidence type="ECO:0000313" key="2">
    <source>
        <dbReference type="Proteomes" id="UP001179181"/>
    </source>
</evidence>
<proteinExistence type="predicted"/>
<sequence length="41" mass="4353">MVLFARDSTANLTADILKNLGVNAPAASTRKTGIPQVLKQK</sequence>
<protein>
    <submittedName>
        <fullName evidence="1">Uncharacterized protein</fullName>
    </submittedName>
</protein>
<reference evidence="1 2" key="1">
    <citation type="submission" date="2020-03" db="EMBL/GenBank/DDBJ databases">
        <title>Genomic Encyclopedia of Type Strains, Phase IV (KMG-IV): sequencing the most valuable type-strain genomes for metagenomic binning, comparative biology and taxonomic classification.</title>
        <authorList>
            <person name="Goeker M."/>
        </authorList>
    </citation>
    <scope>NUCLEOTIDE SEQUENCE [LARGE SCALE GENOMIC DNA]</scope>
    <source>
        <strain evidence="1 2">DSM 102865</strain>
    </source>
</reference>
<name>A0ABX0ULD5_9BACT</name>
<accession>A0ABX0ULD5</accession>
<dbReference type="RefSeq" id="WP_262889581.1">
    <property type="nucleotide sequence ID" value="NZ_JAASQJ010000002.1"/>
</dbReference>
<comment type="caution">
    <text evidence="1">The sequence shown here is derived from an EMBL/GenBank/DDBJ whole genome shotgun (WGS) entry which is preliminary data.</text>
</comment>
<evidence type="ECO:0000313" key="1">
    <source>
        <dbReference type="EMBL" id="NIJ52794.1"/>
    </source>
</evidence>